<feature type="repeat" description="Solcar" evidence="9">
    <location>
        <begin position="249"/>
        <end position="335"/>
    </location>
</feature>
<dbReference type="EMBL" id="QXFV01001833">
    <property type="protein sequence ID" value="KAE8997495.1"/>
    <property type="molecule type" value="Genomic_DNA"/>
</dbReference>
<reference evidence="13 14" key="1">
    <citation type="submission" date="2018-09" db="EMBL/GenBank/DDBJ databases">
        <title>Genomic investigation of the strawberry pathogen Phytophthora fragariae indicates pathogenicity is determined by transcriptional variation in three key races.</title>
        <authorList>
            <person name="Adams T.M."/>
            <person name="Armitage A.D."/>
            <person name="Sobczyk M.K."/>
            <person name="Bates H.J."/>
            <person name="Dunwell J.M."/>
            <person name="Nellist C.F."/>
            <person name="Harrison R.J."/>
        </authorList>
    </citation>
    <scope>NUCLEOTIDE SEQUENCE [LARGE SCALE GENOMIC DNA]</scope>
    <source>
        <strain evidence="12 13">SCRP249</strain>
        <strain evidence="11 14">SCRP324</strain>
    </source>
</reference>
<protein>
    <submittedName>
        <fullName evidence="11">Uncharacterized protein</fullName>
    </submittedName>
</protein>
<evidence type="ECO:0000256" key="6">
    <source>
        <dbReference type="ARBA" id="ARBA00022989"/>
    </source>
</evidence>
<dbReference type="SUPFAM" id="SSF103506">
    <property type="entry name" value="Mitochondrial carrier"/>
    <property type="match status" value="1"/>
</dbReference>
<evidence type="ECO:0000256" key="1">
    <source>
        <dbReference type="ARBA" id="ARBA00004225"/>
    </source>
</evidence>
<dbReference type="PANTHER" id="PTHR45624:SF10">
    <property type="entry name" value="SLC (SOLUTE CARRIER) HOMOLOG"/>
    <property type="match status" value="1"/>
</dbReference>
<feature type="repeat" description="Solcar" evidence="9">
    <location>
        <begin position="64"/>
        <end position="145"/>
    </location>
</feature>
<name>A0A6A3JFQ2_9STRA</name>
<keyword evidence="4 9" id="KW-0812">Transmembrane</keyword>
<evidence type="ECO:0000313" key="12">
    <source>
        <dbReference type="EMBL" id="KAE8997495.1"/>
    </source>
</evidence>
<evidence type="ECO:0000313" key="14">
    <source>
        <dbReference type="Proteomes" id="UP000435112"/>
    </source>
</evidence>
<evidence type="ECO:0000256" key="5">
    <source>
        <dbReference type="ARBA" id="ARBA00022737"/>
    </source>
</evidence>
<dbReference type="Pfam" id="PF00153">
    <property type="entry name" value="Mito_carr"/>
    <property type="match status" value="3"/>
</dbReference>
<dbReference type="GO" id="GO:0031966">
    <property type="term" value="C:mitochondrial membrane"/>
    <property type="evidence" value="ECO:0007669"/>
    <property type="project" value="UniProtKB-SubCell"/>
</dbReference>
<dbReference type="InterPro" id="IPR023395">
    <property type="entry name" value="MCP_dom_sf"/>
</dbReference>
<feature type="repeat" description="Solcar" evidence="9">
    <location>
        <begin position="155"/>
        <end position="240"/>
    </location>
</feature>
<evidence type="ECO:0000256" key="10">
    <source>
        <dbReference type="RuleBase" id="RU000488"/>
    </source>
</evidence>
<evidence type="ECO:0000256" key="9">
    <source>
        <dbReference type="PROSITE-ProRule" id="PRU00282"/>
    </source>
</evidence>
<dbReference type="PANTHER" id="PTHR45624">
    <property type="entry name" value="MITOCHONDRIAL BASIC AMINO ACIDS TRANSPORTER-RELATED"/>
    <property type="match status" value="1"/>
</dbReference>
<dbReference type="EMBL" id="QXFU01001877">
    <property type="protein sequence ID" value="KAE8993999.1"/>
    <property type="molecule type" value="Genomic_DNA"/>
</dbReference>
<evidence type="ECO:0000313" key="13">
    <source>
        <dbReference type="Proteomes" id="UP000429607"/>
    </source>
</evidence>
<dbReference type="PROSITE" id="PS50920">
    <property type="entry name" value="SOLCAR"/>
    <property type="match status" value="3"/>
</dbReference>
<evidence type="ECO:0000256" key="3">
    <source>
        <dbReference type="ARBA" id="ARBA00022448"/>
    </source>
</evidence>
<keyword evidence="5" id="KW-0677">Repeat</keyword>
<keyword evidence="7" id="KW-0496">Mitochondrion</keyword>
<accession>A0A6A3JFQ2</accession>
<comment type="caution">
    <text evidence="11">The sequence shown here is derived from an EMBL/GenBank/DDBJ whole genome shotgun (WGS) entry which is preliminary data.</text>
</comment>
<evidence type="ECO:0000256" key="4">
    <source>
        <dbReference type="ARBA" id="ARBA00022692"/>
    </source>
</evidence>
<dbReference type="OrthoDB" id="193856at2759"/>
<organism evidence="11 14">
    <name type="scientific">Phytophthora rubi</name>
    <dbReference type="NCBI Taxonomy" id="129364"/>
    <lineage>
        <taxon>Eukaryota</taxon>
        <taxon>Sar</taxon>
        <taxon>Stramenopiles</taxon>
        <taxon>Oomycota</taxon>
        <taxon>Peronosporomycetes</taxon>
        <taxon>Peronosporales</taxon>
        <taxon>Peronosporaceae</taxon>
        <taxon>Phytophthora</taxon>
    </lineage>
</organism>
<evidence type="ECO:0000256" key="2">
    <source>
        <dbReference type="ARBA" id="ARBA00006375"/>
    </source>
</evidence>
<proteinExistence type="inferred from homology"/>
<keyword evidence="3 10" id="KW-0813">Transport</keyword>
<evidence type="ECO:0000256" key="8">
    <source>
        <dbReference type="ARBA" id="ARBA00023136"/>
    </source>
</evidence>
<keyword evidence="6" id="KW-1133">Transmembrane helix</keyword>
<comment type="similarity">
    <text evidence="2 10">Belongs to the mitochondrial carrier (TC 2.A.29) family.</text>
</comment>
<evidence type="ECO:0000256" key="7">
    <source>
        <dbReference type="ARBA" id="ARBA00023128"/>
    </source>
</evidence>
<evidence type="ECO:0000313" key="11">
    <source>
        <dbReference type="EMBL" id="KAE8993999.1"/>
    </source>
</evidence>
<dbReference type="GO" id="GO:0022857">
    <property type="term" value="F:transmembrane transporter activity"/>
    <property type="evidence" value="ECO:0007669"/>
    <property type="project" value="TreeGrafter"/>
</dbReference>
<dbReference type="Proteomes" id="UP000429607">
    <property type="component" value="Unassembled WGS sequence"/>
</dbReference>
<sequence>MLEYSPSPTSSEDPPQYCQRSIEIEVTYVAQSPYVADKWLRCPNRYSLCHLGCHLPRHVVLDVAKDLNAGTIGGVAGIIAGHPLDTIKVQLQTSRETGSGALPALRRVVGSEGAAGLFRGLLSPILSNAPINAVIFGVQGQTVRVLQSRENGGPLTNSQHFVAGSAAGLVQVVFAAPSEHVKIQLQTGAMGAEHSSIAATRTILRRYGMATLFKGWEVCLLRDVPSFGAYFCCYEATKRALTGGRSENETDWKLMTAGGTAGMLSWALCMPLDVVKSCVQGQSLEGKQMTMTEIASTRMKQEGPRFFFKGFGATMVRAFPVSAVTFLVYEKTMQLTS</sequence>
<dbReference type="InterPro" id="IPR018108">
    <property type="entry name" value="MCP_transmembrane"/>
</dbReference>
<dbReference type="Gene3D" id="1.50.40.10">
    <property type="entry name" value="Mitochondrial carrier domain"/>
    <property type="match status" value="1"/>
</dbReference>
<dbReference type="AlphaFoldDB" id="A0A6A3JFQ2"/>
<dbReference type="InterPro" id="IPR050567">
    <property type="entry name" value="Mitochondrial_Carrier"/>
</dbReference>
<dbReference type="FunFam" id="1.50.40.10:FF:000163">
    <property type="entry name" value="Mitochondrial carrier protein"/>
    <property type="match status" value="1"/>
</dbReference>
<dbReference type="Proteomes" id="UP000435112">
    <property type="component" value="Unassembled WGS sequence"/>
</dbReference>
<gene>
    <name evidence="12" type="ORF">PR001_g19566</name>
    <name evidence="11" type="ORF">PR002_g20071</name>
</gene>
<keyword evidence="8 9" id="KW-0472">Membrane</keyword>
<comment type="subcellular location">
    <subcellularLocation>
        <location evidence="1">Mitochondrion membrane</location>
        <topology evidence="1">Multi-pass membrane protein</topology>
    </subcellularLocation>
</comment>